<evidence type="ECO:0000259" key="3">
    <source>
        <dbReference type="Pfam" id="PF18755"/>
    </source>
</evidence>
<feature type="domain" description="RAMA" evidence="3">
    <location>
        <begin position="608"/>
        <end position="703"/>
    </location>
</feature>
<dbReference type="Pfam" id="PF07510">
    <property type="entry name" value="GmrSD_C"/>
    <property type="match status" value="1"/>
</dbReference>
<dbReference type="Pfam" id="PF03235">
    <property type="entry name" value="GmrSD_N"/>
    <property type="match status" value="1"/>
</dbReference>
<dbReference type="AlphaFoldDB" id="A0A086ZPD3"/>
<sequence>MAISAFELPLGKVFTSDYQLSIPSFQRAYSWRPGNVLQLLDDVRFASQTQETPYFLGSLILVHDDDRAYEVIDGQQRLVSLTIIIAALRELEDDPALAHDLTNLILEPGDRLRHIEAAPRLTLRERDADFFASYVQEGNLESLFDLRDMDMATNAQRNIHDNAQAAYDNLAGMEAQERRRLASYLVNKVTLVMVTTDDLQGAHRVFDVMNMRGMPLTVSDVFKSKAVSAIDGTAQDQYAARWDDIMDPLGDDPAACEAFFRDLHLVVSHKVDCSRLIDQFVGDVLNPRITAGDIKTFIDDVLASYACAWRIVEQPTSTNLPPQVVSALVALRDYPNDDWKPIAMWALVHSIRNLNNRDTAVFRSSAGHARFSKDTRESAGLDIHDLDRLMQILHATDRAWGVDCLNRVASAQRRTRAATTVRDLEKGVTPNAIAGLRVDQAAARLALIRMRGEMPNDPAVPRLLLIRANEQKNGYAISRPRSLSAVHIMPEPTGKDDLEASWTQSDLEYWAERLGNMALSQSSDERMSKFTTFEQRRACMLALAISQQFPLTRELEDIGTCTPQTLAARQRDIIALIAQYWQLPFDEHADQGMSTADNHGMTADQIEPETHTRSSRRVTIAAVLRAGLLTPGERLTWQRPRKGELWVAEVTPLGRLRMEDGTEYATPTAAARAVGGASAGLNVWKRSDGTSLADIWKQYRSRQ</sequence>
<dbReference type="RefSeq" id="WP_026502622.1">
    <property type="nucleotide sequence ID" value="NZ_JGYQ01000007.1"/>
</dbReference>
<evidence type="ECO:0000259" key="1">
    <source>
        <dbReference type="Pfam" id="PF03235"/>
    </source>
</evidence>
<dbReference type="PANTHER" id="PTHR35149">
    <property type="entry name" value="SLL5132 PROTEIN"/>
    <property type="match status" value="1"/>
</dbReference>
<evidence type="ECO:0000259" key="2">
    <source>
        <dbReference type="Pfam" id="PF07510"/>
    </source>
</evidence>
<dbReference type="Pfam" id="PF18755">
    <property type="entry name" value="RAMA"/>
    <property type="match status" value="1"/>
</dbReference>
<dbReference type="GeneID" id="303203699"/>
<evidence type="ECO:0000313" key="5">
    <source>
        <dbReference type="Proteomes" id="UP000029093"/>
    </source>
</evidence>
<evidence type="ECO:0008006" key="6">
    <source>
        <dbReference type="Google" id="ProtNLM"/>
    </source>
</evidence>
<dbReference type="EMBL" id="JGYQ01000007">
    <property type="protein sequence ID" value="KFI48383.1"/>
    <property type="molecule type" value="Genomic_DNA"/>
</dbReference>
<dbReference type="OrthoDB" id="9798761at2"/>
<gene>
    <name evidence="4" type="ORF">BBOU_0513</name>
</gene>
<name>A0A086ZPD3_9BIFI</name>
<proteinExistence type="predicted"/>
<dbReference type="PANTHER" id="PTHR35149:SF2">
    <property type="entry name" value="DUF262 DOMAIN-CONTAINING PROTEIN"/>
    <property type="match status" value="1"/>
</dbReference>
<dbReference type="InterPro" id="IPR040843">
    <property type="entry name" value="RAMA"/>
</dbReference>
<reference evidence="4 5" key="1">
    <citation type="submission" date="2014-03" db="EMBL/GenBank/DDBJ databases">
        <title>Genomics of Bifidobacteria.</title>
        <authorList>
            <person name="Ventura M."/>
            <person name="Milani C."/>
            <person name="Lugli G.A."/>
        </authorList>
    </citation>
    <scope>NUCLEOTIDE SEQUENCE [LARGE SCALE GENOMIC DNA]</scope>
    <source>
        <strain evidence="4 5">LMG 10736</strain>
    </source>
</reference>
<feature type="domain" description="GmrSD restriction endonucleases N-terminal" evidence="1">
    <location>
        <begin position="12"/>
        <end position="225"/>
    </location>
</feature>
<dbReference type="InterPro" id="IPR011089">
    <property type="entry name" value="GmrSD_C"/>
</dbReference>
<keyword evidence="5" id="KW-1185">Reference proteome</keyword>
<feature type="domain" description="GmrSD restriction endonucleases C-terminal" evidence="2">
    <location>
        <begin position="485"/>
        <end position="575"/>
    </location>
</feature>
<evidence type="ECO:0000313" key="4">
    <source>
        <dbReference type="EMBL" id="KFI48383.1"/>
    </source>
</evidence>
<dbReference type="InterPro" id="IPR004919">
    <property type="entry name" value="GmrSD_N"/>
</dbReference>
<protein>
    <recommendedName>
        <fullName evidence="6">DUF262 domain-containing protein</fullName>
    </recommendedName>
</protein>
<comment type="caution">
    <text evidence="4">The sequence shown here is derived from an EMBL/GenBank/DDBJ whole genome shotgun (WGS) entry which is preliminary data.</text>
</comment>
<accession>A0A086ZPD3</accession>
<dbReference type="Proteomes" id="UP000029093">
    <property type="component" value="Unassembled WGS sequence"/>
</dbReference>
<organism evidence="4 5">
    <name type="scientific">Bifidobacterium boum</name>
    <dbReference type="NCBI Taxonomy" id="78343"/>
    <lineage>
        <taxon>Bacteria</taxon>
        <taxon>Bacillati</taxon>
        <taxon>Actinomycetota</taxon>
        <taxon>Actinomycetes</taxon>
        <taxon>Bifidobacteriales</taxon>
        <taxon>Bifidobacteriaceae</taxon>
        <taxon>Bifidobacterium</taxon>
    </lineage>
</organism>